<sequence>MVQRPLRRVEKMNGMETPDLNTEFLSRPDPVTVLLGMDNEEARRMYPLESFTLGGIEDGCNVVDWAYPWASAKAYKKLTRFASRTDFVPSVQYRSDFENLADLNASPGANVKMGDRHAEHRKSTLHAVNMPDEARHGGLTTLTPLKYNPVVGEEIMTLLPGTYKPNTGEEATTLLPLTYDASTREQTAPLPPFMYSAATDDELKSVPSIKGKPVSRDLENVSSRSSAPNARSQDKIHVLDGDGDGNFCAKSCVTVIPSEATRSIWYPSLHEFDAEQSQIFVEKRHTRNGPTELRNGSSRPVDKSVASPSNAEKQATAHTIIRRPLPADTGALEQDFQITAPEQNSAL</sequence>
<dbReference type="EMBL" id="JBHGVX010000005">
    <property type="protein sequence ID" value="KAL1795467.1"/>
    <property type="molecule type" value="Genomic_DNA"/>
</dbReference>
<name>A0ABR3UGX5_9PLEO</name>
<gene>
    <name evidence="2" type="ORF">ACET3X_005691</name>
</gene>
<dbReference type="RefSeq" id="XP_069306051.1">
    <property type="nucleotide sequence ID" value="XM_069452447.1"/>
</dbReference>
<organism evidence="2 3">
    <name type="scientific">Alternaria dauci</name>
    <dbReference type="NCBI Taxonomy" id="48095"/>
    <lineage>
        <taxon>Eukaryota</taxon>
        <taxon>Fungi</taxon>
        <taxon>Dikarya</taxon>
        <taxon>Ascomycota</taxon>
        <taxon>Pezizomycotina</taxon>
        <taxon>Dothideomycetes</taxon>
        <taxon>Pleosporomycetidae</taxon>
        <taxon>Pleosporales</taxon>
        <taxon>Pleosporineae</taxon>
        <taxon>Pleosporaceae</taxon>
        <taxon>Alternaria</taxon>
        <taxon>Alternaria sect. Porri</taxon>
    </lineage>
</organism>
<keyword evidence="3" id="KW-1185">Reference proteome</keyword>
<evidence type="ECO:0000256" key="1">
    <source>
        <dbReference type="SAM" id="MobiDB-lite"/>
    </source>
</evidence>
<dbReference type="Proteomes" id="UP001578633">
    <property type="component" value="Chromosome 5"/>
</dbReference>
<feature type="compositionally biased region" description="Polar residues" evidence="1">
    <location>
        <begin position="220"/>
        <end position="231"/>
    </location>
</feature>
<reference evidence="2 3" key="1">
    <citation type="submission" date="2024-09" db="EMBL/GenBank/DDBJ databases">
        <title>T2T genomes of carrot and Alternaria dauci and their utility for understanding host-pathogen interaction during carrot leaf blight disease.</title>
        <authorList>
            <person name="Liu W."/>
            <person name="Xu S."/>
            <person name="Ou C."/>
            <person name="Liu X."/>
            <person name="Zhuang F."/>
            <person name="Deng X.W."/>
        </authorList>
    </citation>
    <scope>NUCLEOTIDE SEQUENCE [LARGE SCALE GENOMIC DNA]</scope>
    <source>
        <strain evidence="2 3">A2016</strain>
    </source>
</reference>
<proteinExistence type="predicted"/>
<feature type="region of interest" description="Disordered" evidence="1">
    <location>
        <begin position="285"/>
        <end position="347"/>
    </location>
</feature>
<comment type="caution">
    <text evidence="2">The sequence shown here is derived from an EMBL/GenBank/DDBJ whole genome shotgun (WGS) entry which is preliminary data.</text>
</comment>
<evidence type="ECO:0000313" key="3">
    <source>
        <dbReference type="Proteomes" id="UP001578633"/>
    </source>
</evidence>
<feature type="compositionally biased region" description="Polar residues" evidence="1">
    <location>
        <begin position="306"/>
        <end position="317"/>
    </location>
</feature>
<protein>
    <submittedName>
        <fullName evidence="2">Uncharacterized protein</fullName>
    </submittedName>
</protein>
<accession>A0ABR3UGX5</accession>
<feature type="compositionally biased region" description="Polar residues" evidence="1">
    <location>
        <begin position="336"/>
        <end position="347"/>
    </location>
</feature>
<feature type="region of interest" description="Disordered" evidence="1">
    <location>
        <begin position="209"/>
        <end position="235"/>
    </location>
</feature>
<dbReference type="GeneID" id="96086013"/>
<evidence type="ECO:0000313" key="2">
    <source>
        <dbReference type="EMBL" id="KAL1795467.1"/>
    </source>
</evidence>